<organism evidence="1 2">
    <name type="scientific">Candidatus Curtissbacteria bacterium RBG_16_39_7</name>
    <dbReference type="NCBI Taxonomy" id="1797707"/>
    <lineage>
        <taxon>Bacteria</taxon>
        <taxon>Candidatus Curtissiibacteriota</taxon>
    </lineage>
</organism>
<dbReference type="EMBL" id="MFAV01000012">
    <property type="protein sequence ID" value="OGD86659.1"/>
    <property type="molecule type" value="Genomic_DNA"/>
</dbReference>
<name>A0A1F5G497_9BACT</name>
<proteinExistence type="predicted"/>
<accession>A0A1F5G497</accession>
<gene>
    <name evidence="1" type="ORF">A2Z23_01925</name>
</gene>
<protein>
    <submittedName>
        <fullName evidence="1">Uncharacterized protein</fullName>
    </submittedName>
</protein>
<evidence type="ECO:0000313" key="2">
    <source>
        <dbReference type="Proteomes" id="UP000176628"/>
    </source>
</evidence>
<sequence length="148" mass="17631">MFKEEKPLSYYVLSKSEYRFFQENLAGILAETKKRGEVWLYPLGLRPSRNLLLRIWIYGNHRASFFFDANAKEFRKILGSEGKKMTETKEDMLLSGRYAWLAYVRRKTPGFVNRHYPGIRDLPIRFFSDYSELREYEDNQKLKAGNPD</sequence>
<comment type="caution">
    <text evidence="1">The sequence shown here is derived from an EMBL/GenBank/DDBJ whole genome shotgun (WGS) entry which is preliminary data.</text>
</comment>
<reference evidence="1 2" key="1">
    <citation type="journal article" date="2016" name="Nat. Commun.">
        <title>Thousands of microbial genomes shed light on interconnected biogeochemical processes in an aquifer system.</title>
        <authorList>
            <person name="Anantharaman K."/>
            <person name="Brown C.T."/>
            <person name="Hug L.A."/>
            <person name="Sharon I."/>
            <person name="Castelle C.J."/>
            <person name="Probst A.J."/>
            <person name="Thomas B.C."/>
            <person name="Singh A."/>
            <person name="Wilkins M.J."/>
            <person name="Karaoz U."/>
            <person name="Brodie E.L."/>
            <person name="Williams K.H."/>
            <person name="Hubbard S.S."/>
            <person name="Banfield J.F."/>
        </authorList>
    </citation>
    <scope>NUCLEOTIDE SEQUENCE [LARGE SCALE GENOMIC DNA]</scope>
</reference>
<dbReference type="AlphaFoldDB" id="A0A1F5G497"/>
<dbReference type="Proteomes" id="UP000176628">
    <property type="component" value="Unassembled WGS sequence"/>
</dbReference>
<evidence type="ECO:0000313" key="1">
    <source>
        <dbReference type="EMBL" id="OGD86659.1"/>
    </source>
</evidence>